<organism evidence="2 3">
    <name type="scientific">Rhodofomes roseus</name>
    <dbReference type="NCBI Taxonomy" id="34475"/>
    <lineage>
        <taxon>Eukaryota</taxon>
        <taxon>Fungi</taxon>
        <taxon>Dikarya</taxon>
        <taxon>Basidiomycota</taxon>
        <taxon>Agaricomycotina</taxon>
        <taxon>Agaricomycetes</taxon>
        <taxon>Polyporales</taxon>
        <taxon>Rhodofomes</taxon>
    </lineage>
</organism>
<evidence type="ECO:0000256" key="1">
    <source>
        <dbReference type="SAM" id="MobiDB-lite"/>
    </source>
</evidence>
<feature type="region of interest" description="Disordered" evidence="1">
    <location>
        <begin position="157"/>
        <end position="179"/>
    </location>
</feature>
<dbReference type="InterPro" id="IPR004345">
    <property type="entry name" value="TB2_DP1_HVA22"/>
</dbReference>
<feature type="compositionally biased region" description="Basic and acidic residues" evidence="1">
    <location>
        <begin position="501"/>
        <end position="513"/>
    </location>
</feature>
<dbReference type="Proteomes" id="UP000298390">
    <property type="component" value="Unassembled WGS sequence"/>
</dbReference>
<feature type="compositionally biased region" description="Low complexity" evidence="1">
    <location>
        <begin position="464"/>
        <end position="484"/>
    </location>
</feature>
<feature type="compositionally biased region" description="Acidic residues" evidence="1">
    <location>
        <begin position="315"/>
        <end position="327"/>
    </location>
</feature>
<evidence type="ECO:0008006" key="4">
    <source>
        <dbReference type="Google" id="ProtNLM"/>
    </source>
</evidence>
<comment type="caution">
    <text evidence="2">The sequence shown here is derived from an EMBL/GenBank/DDBJ whole genome shotgun (WGS) entry which is preliminary data.</text>
</comment>
<feature type="compositionally biased region" description="Basic and acidic residues" evidence="1">
    <location>
        <begin position="369"/>
        <end position="383"/>
    </location>
</feature>
<evidence type="ECO:0000313" key="2">
    <source>
        <dbReference type="EMBL" id="TFY67646.1"/>
    </source>
</evidence>
<accession>A0A4Y9YYG8</accession>
<feature type="compositionally biased region" description="Acidic residues" evidence="1">
    <location>
        <begin position="394"/>
        <end position="403"/>
    </location>
</feature>
<feature type="compositionally biased region" description="Polar residues" evidence="1">
    <location>
        <begin position="437"/>
        <end position="463"/>
    </location>
</feature>
<dbReference type="AlphaFoldDB" id="A0A4Y9YYG8"/>
<name>A0A4Y9YYG8_9APHY</name>
<feature type="compositionally biased region" description="Pro residues" evidence="1">
    <location>
        <begin position="258"/>
        <end position="267"/>
    </location>
</feature>
<feature type="region of interest" description="Disordered" evidence="1">
    <location>
        <begin position="287"/>
        <end position="423"/>
    </location>
</feature>
<sequence length="578" mass="63092">MPLIVPILRLAYVFSNVFETFKTLRPPPPSSRNSGQPSLRALSQRKRAMKGCMAVWLCWVCFTMYERTLDGVIRVFIPFYDEIKSLVILFFLISRAKGAEPIYLHVLRPVIKPYTSTLDILLEAGHMIGDFILLAASIPVNSVLAHWRKWTHSDKDPFHEDDSLREKRGAQRPDDVVPPFIREAANGAGRKLNGRRAASQHAFVPITASAVPQPAARTSRASRIYREPSQGAQPPPPPYERWYPPTSAYADRSGSGLPTPPADSPPPFEAVQAEILAADAEWRQYPDFPAAYPPTPLQTAAPSLPGADGLVAPEDAGESDEEDEDGEGNATVRQGFRRSLLLPREFMNPDSAGDLSDEHEQPGIQSTEVHSDNGMDIDAHGDEDASMGSSDGQSEPDSEDDFDVTLRTPRRMRVRSKTRDDTIKARRNVYGLATTSAESLASNSTKLSTTDNGSSLRTMTRTNSEASHSSRLSSAAPSGSDAASIVGRKRRIATAIPHAPSTRETRSADRDPDAPGSKTSTKAAAAERVKKTKGSGCAADRGADADAHAHARCRRGLRCERRGHRGDGQRPERLCCIV</sequence>
<dbReference type="Pfam" id="PF03134">
    <property type="entry name" value="TB2_DP1_HVA22"/>
    <property type="match status" value="1"/>
</dbReference>
<proteinExistence type="predicted"/>
<evidence type="ECO:0000313" key="3">
    <source>
        <dbReference type="Proteomes" id="UP000298390"/>
    </source>
</evidence>
<feature type="region of interest" description="Disordered" evidence="1">
    <location>
        <begin position="209"/>
        <end position="267"/>
    </location>
</feature>
<protein>
    <recommendedName>
        <fullName evidence="4">Protein YOP1</fullName>
    </recommendedName>
</protein>
<feature type="region of interest" description="Disordered" evidence="1">
    <location>
        <begin position="437"/>
        <end position="530"/>
    </location>
</feature>
<gene>
    <name evidence="2" type="ORF">EVJ58_g1481</name>
</gene>
<reference evidence="2 3" key="1">
    <citation type="submission" date="2019-01" db="EMBL/GenBank/DDBJ databases">
        <title>Genome sequencing of the rare red list fungi Fomitopsis rosea.</title>
        <authorList>
            <person name="Buettner E."/>
            <person name="Kellner H."/>
        </authorList>
    </citation>
    <scope>NUCLEOTIDE SEQUENCE [LARGE SCALE GENOMIC DNA]</scope>
    <source>
        <strain evidence="2 3">DSM 105464</strain>
    </source>
</reference>
<dbReference type="EMBL" id="SEKV01000048">
    <property type="protein sequence ID" value="TFY67646.1"/>
    <property type="molecule type" value="Genomic_DNA"/>
</dbReference>
<feature type="compositionally biased region" description="Basic and acidic residues" evidence="1">
    <location>
        <begin position="157"/>
        <end position="175"/>
    </location>
</feature>